<dbReference type="InterPro" id="IPR036576">
    <property type="entry name" value="WRKY_dom_sf"/>
</dbReference>
<keyword evidence="8" id="KW-1185">Reference proteome</keyword>
<evidence type="ECO:0000256" key="4">
    <source>
        <dbReference type="ARBA" id="ARBA00023163"/>
    </source>
</evidence>
<evidence type="ECO:0000256" key="2">
    <source>
        <dbReference type="ARBA" id="ARBA00023015"/>
    </source>
</evidence>
<keyword evidence="4" id="KW-0804">Transcription</keyword>
<dbReference type="SUPFAM" id="SSF118290">
    <property type="entry name" value="WRKY DNA-binding domain"/>
    <property type="match status" value="1"/>
</dbReference>
<dbReference type="PROSITE" id="PS50811">
    <property type="entry name" value="WRKY"/>
    <property type="match status" value="1"/>
</dbReference>
<evidence type="ECO:0000256" key="3">
    <source>
        <dbReference type="ARBA" id="ARBA00023125"/>
    </source>
</evidence>
<comment type="caution">
    <text evidence="7">The sequence shown here is derived from an EMBL/GenBank/DDBJ whole genome shotgun (WGS) entry which is preliminary data.</text>
</comment>
<feature type="domain" description="WRKY" evidence="6">
    <location>
        <begin position="129"/>
        <end position="164"/>
    </location>
</feature>
<evidence type="ECO:0000256" key="5">
    <source>
        <dbReference type="ARBA" id="ARBA00023242"/>
    </source>
</evidence>
<reference evidence="7 8" key="1">
    <citation type="submission" date="2019-05" db="EMBL/GenBank/DDBJ databases">
        <title>Mikania micrantha, genome provides insights into the molecular mechanism of rapid growth.</title>
        <authorList>
            <person name="Liu B."/>
        </authorList>
    </citation>
    <scope>NUCLEOTIDE SEQUENCE [LARGE SCALE GENOMIC DNA]</scope>
    <source>
        <strain evidence="7">NLD-2019</strain>
        <tissue evidence="7">Leaf</tissue>
    </source>
</reference>
<protein>
    <recommendedName>
        <fullName evidence="6">WRKY domain-containing protein</fullName>
    </recommendedName>
</protein>
<dbReference type="Gene3D" id="2.20.25.80">
    <property type="entry name" value="WRKY domain"/>
    <property type="match status" value="1"/>
</dbReference>
<proteinExistence type="predicted"/>
<dbReference type="GO" id="GO:0003700">
    <property type="term" value="F:DNA-binding transcription factor activity"/>
    <property type="evidence" value="ECO:0007669"/>
    <property type="project" value="InterPro"/>
</dbReference>
<evidence type="ECO:0000313" key="7">
    <source>
        <dbReference type="EMBL" id="KAD6453237.1"/>
    </source>
</evidence>
<accession>A0A5N6PFW0</accession>
<dbReference type="AlphaFoldDB" id="A0A5N6PFW0"/>
<keyword evidence="3" id="KW-0238">DNA-binding</keyword>
<dbReference type="GO" id="GO:0005634">
    <property type="term" value="C:nucleus"/>
    <property type="evidence" value="ECO:0007669"/>
    <property type="project" value="UniProtKB-SubCell"/>
</dbReference>
<dbReference type="OrthoDB" id="10654969at2759"/>
<dbReference type="Proteomes" id="UP000326396">
    <property type="component" value="Linkage Group LG12"/>
</dbReference>
<dbReference type="InterPro" id="IPR003657">
    <property type="entry name" value="WRKY_dom"/>
</dbReference>
<dbReference type="GO" id="GO:0043565">
    <property type="term" value="F:sequence-specific DNA binding"/>
    <property type="evidence" value="ECO:0007669"/>
    <property type="project" value="InterPro"/>
</dbReference>
<dbReference type="EMBL" id="SZYD01000004">
    <property type="protein sequence ID" value="KAD6453237.1"/>
    <property type="molecule type" value="Genomic_DNA"/>
</dbReference>
<keyword evidence="5" id="KW-0539">Nucleus</keyword>
<evidence type="ECO:0000256" key="1">
    <source>
        <dbReference type="ARBA" id="ARBA00004123"/>
    </source>
</evidence>
<evidence type="ECO:0000313" key="8">
    <source>
        <dbReference type="Proteomes" id="UP000326396"/>
    </source>
</evidence>
<comment type="subcellular location">
    <subcellularLocation>
        <location evidence="1">Nucleus</location>
    </subcellularLocation>
</comment>
<evidence type="ECO:0000259" key="6">
    <source>
        <dbReference type="PROSITE" id="PS50811"/>
    </source>
</evidence>
<organism evidence="7 8">
    <name type="scientific">Mikania micrantha</name>
    <name type="common">bitter vine</name>
    <dbReference type="NCBI Taxonomy" id="192012"/>
    <lineage>
        <taxon>Eukaryota</taxon>
        <taxon>Viridiplantae</taxon>
        <taxon>Streptophyta</taxon>
        <taxon>Embryophyta</taxon>
        <taxon>Tracheophyta</taxon>
        <taxon>Spermatophyta</taxon>
        <taxon>Magnoliopsida</taxon>
        <taxon>eudicotyledons</taxon>
        <taxon>Gunneridae</taxon>
        <taxon>Pentapetalae</taxon>
        <taxon>asterids</taxon>
        <taxon>campanulids</taxon>
        <taxon>Asterales</taxon>
        <taxon>Asteraceae</taxon>
        <taxon>Asteroideae</taxon>
        <taxon>Heliantheae alliance</taxon>
        <taxon>Eupatorieae</taxon>
        <taxon>Mikania</taxon>
    </lineage>
</organism>
<sequence>MDSIGDCNLHEMIYGSSPAIDASLTPSYATVPTTITSNNNQMLDDWGLDVIVNGFYPTNNTSSSIPTPLDQTIYWDQPNILPSSITPTINNQSWDGLEPSMLSPTKPNYQRNLCFQGERKREKRIYKMPMEALKNDVWSWRKYGEKSVDGSPYPSGQHNHPIPTFIKDKDTLNSKADDCIFEGLGNLVNLEKTT</sequence>
<gene>
    <name evidence="7" type="ORF">E3N88_07942</name>
</gene>
<name>A0A5N6PFW0_9ASTR</name>
<keyword evidence="2" id="KW-0805">Transcription regulation</keyword>